<keyword evidence="1" id="KW-0548">Nucleotidyltransferase</keyword>
<evidence type="ECO:0000313" key="1">
    <source>
        <dbReference type="EMBL" id="GEU71440.1"/>
    </source>
</evidence>
<sequence>MINPIKILREKKIQIAHVEVTNRDIVKGMERRLGKNHQGWVDELPHVVWAHMATLKSSKGETPFSLTYRSEAIVTIEISMETKRFKEFEVKLNEKWCIEDLDILEERREITSIREAHYKQKTERVTYVSINVLRRVIEDSKKAEGACCGSDVVAGVGEGGVGALDTSLSSSSSTSVSSVRGIVGEWWSGWKVGEKVGKWLAGKSGSGCYTSWVKFCAGEDGLKSWEWCGGGGVAWRVE</sequence>
<dbReference type="GO" id="GO:0003964">
    <property type="term" value="F:RNA-directed DNA polymerase activity"/>
    <property type="evidence" value="ECO:0007669"/>
    <property type="project" value="UniProtKB-KW"/>
</dbReference>
<dbReference type="PANTHER" id="PTHR48475">
    <property type="entry name" value="RIBONUCLEASE H"/>
    <property type="match status" value="1"/>
</dbReference>
<proteinExistence type="predicted"/>
<keyword evidence="1" id="KW-0808">Transferase</keyword>
<comment type="caution">
    <text evidence="1">The sequence shown here is derived from an EMBL/GenBank/DDBJ whole genome shotgun (WGS) entry which is preliminary data.</text>
</comment>
<protein>
    <submittedName>
        <fullName evidence="1">Reverse transcriptase domain-containing protein</fullName>
    </submittedName>
</protein>
<keyword evidence="1" id="KW-0695">RNA-directed DNA polymerase</keyword>
<dbReference type="AlphaFoldDB" id="A0A6L2MCP6"/>
<dbReference type="PANTHER" id="PTHR48475:SF2">
    <property type="entry name" value="RIBONUCLEASE H"/>
    <property type="match status" value="1"/>
</dbReference>
<dbReference type="Gene3D" id="3.30.420.10">
    <property type="entry name" value="Ribonuclease H-like superfamily/Ribonuclease H"/>
    <property type="match status" value="1"/>
</dbReference>
<dbReference type="InterPro" id="IPR036397">
    <property type="entry name" value="RNaseH_sf"/>
</dbReference>
<dbReference type="GO" id="GO:0003676">
    <property type="term" value="F:nucleic acid binding"/>
    <property type="evidence" value="ECO:0007669"/>
    <property type="project" value="InterPro"/>
</dbReference>
<name>A0A6L2MCP6_TANCI</name>
<dbReference type="EMBL" id="BKCJ010006306">
    <property type="protein sequence ID" value="GEU71440.1"/>
    <property type="molecule type" value="Genomic_DNA"/>
</dbReference>
<reference evidence="1" key="1">
    <citation type="journal article" date="2019" name="Sci. Rep.">
        <title>Draft genome of Tanacetum cinerariifolium, the natural source of mosquito coil.</title>
        <authorList>
            <person name="Yamashiro T."/>
            <person name="Shiraishi A."/>
            <person name="Satake H."/>
            <person name="Nakayama K."/>
        </authorList>
    </citation>
    <scope>NUCLEOTIDE SEQUENCE</scope>
</reference>
<organism evidence="1">
    <name type="scientific">Tanacetum cinerariifolium</name>
    <name type="common">Dalmatian daisy</name>
    <name type="synonym">Chrysanthemum cinerariifolium</name>
    <dbReference type="NCBI Taxonomy" id="118510"/>
    <lineage>
        <taxon>Eukaryota</taxon>
        <taxon>Viridiplantae</taxon>
        <taxon>Streptophyta</taxon>
        <taxon>Embryophyta</taxon>
        <taxon>Tracheophyta</taxon>
        <taxon>Spermatophyta</taxon>
        <taxon>Magnoliopsida</taxon>
        <taxon>eudicotyledons</taxon>
        <taxon>Gunneridae</taxon>
        <taxon>Pentapetalae</taxon>
        <taxon>asterids</taxon>
        <taxon>campanulids</taxon>
        <taxon>Asterales</taxon>
        <taxon>Asteraceae</taxon>
        <taxon>Asteroideae</taxon>
        <taxon>Anthemideae</taxon>
        <taxon>Anthemidinae</taxon>
        <taxon>Tanacetum</taxon>
    </lineage>
</organism>
<gene>
    <name evidence="1" type="ORF">Tci_043418</name>
</gene>
<accession>A0A6L2MCP6</accession>